<accession>A0A1H6FDP8</accession>
<dbReference type="AlphaFoldDB" id="A0A1H6FDP8"/>
<reference evidence="2 3" key="1">
    <citation type="submission" date="2016-10" db="EMBL/GenBank/DDBJ databases">
        <authorList>
            <person name="de Groot N.N."/>
        </authorList>
    </citation>
    <scope>NUCLEOTIDE SEQUENCE [LARGE SCALE GENOMIC DNA]</scope>
    <source>
        <strain evidence="2">MBHS1</strain>
    </source>
</reference>
<protein>
    <submittedName>
        <fullName evidence="2">Uncharacterized protein</fullName>
    </submittedName>
</protein>
<evidence type="ECO:0000313" key="2">
    <source>
        <dbReference type="EMBL" id="SEH07154.1"/>
    </source>
</evidence>
<keyword evidence="1" id="KW-0732">Signal</keyword>
<keyword evidence="3" id="KW-1185">Reference proteome</keyword>
<dbReference type="InterPro" id="IPR035923">
    <property type="entry name" value="TT1751-like_sf"/>
</dbReference>
<dbReference type="Gene3D" id="3.30.310.70">
    <property type="entry name" value="TT1751-like domain"/>
    <property type="match status" value="1"/>
</dbReference>
<proteinExistence type="predicted"/>
<dbReference type="RefSeq" id="WP_103920856.1">
    <property type="nucleotide sequence ID" value="NZ_FMSV02000518.1"/>
</dbReference>
<dbReference type="EMBL" id="FMSV02000518">
    <property type="protein sequence ID" value="SEH07154.1"/>
    <property type="molecule type" value="Genomic_DNA"/>
</dbReference>
<gene>
    <name evidence="2" type="ORF">MBHS_03028</name>
</gene>
<evidence type="ECO:0000256" key="1">
    <source>
        <dbReference type="SAM" id="SignalP"/>
    </source>
</evidence>
<feature type="chain" id="PRO_5014886714" evidence="1">
    <location>
        <begin position="23"/>
        <end position="163"/>
    </location>
</feature>
<dbReference type="OrthoDB" id="7363179at2"/>
<name>A0A1H6FDP8_9GAMM</name>
<dbReference type="SUPFAM" id="SSF103247">
    <property type="entry name" value="TT1751-like"/>
    <property type="match status" value="1"/>
</dbReference>
<feature type="signal peptide" evidence="1">
    <location>
        <begin position="1"/>
        <end position="22"/>
    </location>
</feature>
<dbReference type="Proteomes" id="UP000236724">
    <property type="component" value="Unassembled WGS sequence"/>
</dbReference>
<organism evidence="2 3">
    <name type="scientific">Candidatus Venteria ishoeyi</name>
    <dbReference type="NCBI Taxonomy" id="1899563"/>
    <lineage>
        <taxon>Bacteria</taxon>
        <taxon>Pseudomonadati</taxon>
        <taxon>Pseudomonadota</taxon>
        <taxon>Gammaproteobacteria</taxon>
        <taxon>Thiotrichales</taxon>
        <taxon>Thiotrichaceae</taxon>
        <taxon>Venteria</taxon>
    </lineage>
</organism>
<evidence type="ECO:0000313" key="3">
    <source>
        <dbReference type="Proteomes" id="UP000236724"/>
    </source>
</evidence>
<sequence length="163" mass="18090">MLKILSACLVLSSGFFSTTVCAEKISETDALVTYKAADEFEMVKENMVMAITNQGLKVSGYLHIAEMMQRTAKDLGFNNVFHHAESIEFCSALMSHRMVQLDPANAAVCPFTINIYSKADSPEQVYVSVRKIYLQGDDDKAKAALNQKINQWLDAIVVEGLDE</sequence>